<dbReference type="PANTHER" id="PTHR11732">
    <property type="entry name" value="ALDO/KETO REDUCTASE"/>
    <property type="match status" value="1"/>
</dbReference>
<evidence type="ECO:0000313" key="8">
    <source>
        <dbReference type="Proteomes" id="UP000593577"/>
    </source>
</evidence>
<feature type="binding site" evidence="4">
    <location>
        <position position="152"/>
    </location>
    <ligand>
        <name>substrate</name>
    </ligand>
</feature>
<keyword evidence="2" id="KW-0560">Oxidoreductase</keyword>
<dbReference type="Gene3D" id="3.20.20.100">
    <property type="entry name" value="NADP-dependent oxidoreductase domain"/>
    <property type="match status" value="1"/>
</dbReference>
<dbReference type="SUPFAM" id="SSF51430">
    <property type="entry name" value="NAD(P)-linked oxidoreductase"/>
    <property type="match status" value="1"/>
</dbReference>
<feature type="domain" description="NADP-dependent oxidoreductase" evidence="6">
    <location>
        <begin position="52"/>
        <end position="324"/>
    </location>
</feature>
<evidence type="ECO:0000256" key="3">
    <source>
        <dbReference type="PIRSR" id="PIRSR000097-1"/>
    </source>
</evidence>
<feature type="active site" description="Proton donor" evidence="3">
    <location>
        <position position="89"/>
    </location>
</feature>
<gene>
    <name evidence="7" type="ORF">Goari_023262</name>
</gene>
<dbReference type="EMBL" id="JABFAA010000005">
    <property type="protein sequence ID" value="MBA0681460.1"/>
    <property type="molecule type" value="Genomic_DNA"/>
</dbReference>
<dbReference type="PROSITE" id="PS00062">
    <property type="entry name" value="ALDOKETO_REDUCTASE_2"/>
    <property type="match status" value="1"/>
</dbReference>
<evidence type="ECO:0000256" key="5">
    <source>
        <dbReference type="PIRSR" id="PIRSR000097-3"/>
    </source>
</evidence>
<keyword evidence="8" id="KW-1185">Reference proteome</keyword>
<dbReference type="AlphaFoldDB" id="A0A7J8X2X1"/>
<evidence type="ECO:0000256" key="1">
    <source>
        <dbReference type="ARBA" id="ARBA00004721"/>
    </source>
</evidence>
<dbReference type="InterPro" id="IPR018170">
    <property type="entry name" value="Aldo/ket_reductase_CS"/>
</dbReference>
<accession>A0A7J8X2X1</accession>
<dbReference type="PROSITE" id="PS00798">
    <property type="entry name" value="ALDOKETO_REDUCTASE_1"/>
    <property type="match status" value="1"/>
</dbReference>
<dbReference type="FunFam" id="3.20.20.100:FF:000014">
    <property type="entry name" value="NAD(P)-linked oxidoreductase superfamily protein"/>
    <property type="match status" value="1"/>
</dbReference>
<dbReference type="GO" id="GO:0044550">
    <property type="term" value="P:secondary metabolite biosynthetic process"/>
    <property type="evidence" value="ECO:0007669"/>
    <property type="project" value="UniProtKB-ARBA"/>
</dbReference>
<sequence>MMATNKLFVDMEAGTKMQSPEKETRPELSTMSVQSVPTFPLRSIDEKAIPLIGFGTAEDPFGASRDTLKETIIEAIKLGYRHFDTAAVYQSEQPLGEAISDALRLGLIKSRDELFITSKLWCSDAHRDLVLPALHKTLKNLKLEYVDLYLIHWPLSLKPGKHDFPFKKEDMVPMDMKSVWEAMEECHDIGLTKSIGVSNFSCKKLETLLCSARIPPAVNQVEMSPMWQQKKLRKFCEEKGIVVEAYSPLGAKGAVWGTNQVMECDLLKEIAQAKGRSVAQVCLRWAYEQGVCVIVKSFNKERMKQNLDIFDWRLSDDELLKISQLPQCKGYPALEFVSDDGPFKSLQELWDGEI</sequence>
<dbReference type="Proteomes" id="UP000593577">
    <property type="component" value="Unassembled WGS sequence"/>
</dbReference>
<protein>
    <recommendedName>
        <fullName evidence="6">NADP-dependent oxidoreductase domain-containing protein</fullName>
    </recommendedName>
</protein>
<dbReference type="PIRSF" id="PIRSF000097">
    <property type="entry name" value="AKR"/>
    <property type="match status" value="1"/>
</dbReference>
<dbReference type="InterPro" id="IPR036812">
    <property type="entry name" value="NAD(P)_OxRdtase_dom_sf"/>
</dbReference>
<comment type="caution">
    <text evidence="7">The sequence shown here is derived from an EMBL/GenBank/DDBJ whole genome shotgun (WGS) entry which is preliminary data.</text>
</comment>
<dbReference type="GO" id="GO:0016616">
    <property type="term" value="F:oxidoreductase activity, acting on the CH-OH group of donors, NAD or NADP as acceptor"/>
    <property type="evidence" value="ECO:0007669"/>
    <property type="project" value="InterPro"/>
</dbReference>
<evidence type="ECO:0000256" key="4">
    <source>
        <dbReference type="PIRSR" id="PIRSR000097-2"/>
    </source>
</evidence>
<comment type="pathway">
    <text evidence="1">Secondary metabolite biosynthesis; terpenoid biosynthesis.</text>
</comment>
<dbReference type="InterPro" id="IPR023210">
    <property type="entry name" value="NADP_OxRdtase_dom"/>
</dbReference>
<evidence type="ECO:0000259" key="6">
    <source>
        <dbReference type="Pfam" id="PF00248"/>
    </source>
</evidence>
<name>A0A7J8X2X1_GOSAI</name>
<dbReference type="InterPro" id="IPR044497">
    <property type="entry name" value="AKR4A/B"/>
</dbReference>
<dbReference type="PROSITE" id="PS00063">
    <property type="entry name" value="ALDOKETO_REDUCTASE_3"/>
    <property type="match status" value="1"/>
</dbReference>
<organism evidence="7 8">
    <name type="scientific">Gossypium aridum</name>
    <name type="common">American cotton</name>
    <name type="synonym">Erioxylum aridum</name>
    <dbReference type="NCBI Taxonomy" id="34290"/>
    <lineage>
        <taxon>Eukaryota</taxon>
        <taxon>Viridiplantae</taxon>
        <taxon>Streptophyta</taxon>
        <taxon>Embryophyta</taxon>
        <taxon>Tracheophyta</taxon>
        <taxon>Spermatophyta</taxon>
        <taxon>Magnoliopsida</taxon>
        <taxon>eudicotyledons</taxon>
        <taxon>Gunneridae</taxon>
        <taxon>Pentapetalae</taxon>
        <taxon>rosids</taxon>
        <taxon>malvids</taxon>
        <taxon>Malvales</taxon>
        <taxon>Malvaceae</taxon>
        <taxon>Malvoideae</taxon>
        <taxon>Gossypium</taxon>
    </lineage>
</organism>
<proteinExistence type="predicted"/>
<reference evidence="7 8" key="1">
    <citation type="journal article" date="2019" name="Genome Biol. Evol.">
        <title>Insights into the evolution of the New World diploid cottons (Gossypium, subgenus Houzingenia) based on genome sequencing.</title>
        <authorList>
            <person name="Grover C.E."/>
            <person name="Arick M.A. 2nd"/>
            <person name="Thrash A."/>
            <person name="Conover J.L."/>
            <person name="Sanders W.S."/>
            <person name="Peterson D.G."/>
            <person name="Frelichowski J.E."/>
            <person name="Scheffler J.A."/>
            <person name="Scheffler B.E."/>
            <person name="Wendel J.F."/>
        </authorList>
    </citation>
    <scope>NUCLEOTIDE SEQUENCE [LARGE SCALE GENOMIC DNA]</scope>
    <source>
        <strain evidence="7">185</strain>
        <tissue evidence="7">Leaf</tissue>
    </source>
</reference>
<dbReference type="PRINTS" id="PR00069">
    <property type="entry name" value="ALDKETRDTASE"/>
</dbReference>
<dbReference type="InterPro" id="IPR020471">
    <property type="entry name" value="AKR"/>
</dbReference>
<dbReference type="Pfam" id="PF00248">
    <property type="entry name" value="Aldo_ket_red"/>
    <property type="match status" value="1"/>
</dbReference>
<evidence type="ECO:0000313" key="7">
    <source>
        <dbReference type="EMBL" id="MBA0681460.1"/>
    </source>
</evidence>
<dbReference type="CDD" id="cd19124">
    <property type="entry name" value="AKR_AKR4A_4B"/>
    <property type="match status" value="1"/>
</dbReference>
<feature type="site" description="Lowers pKa of active site Tyr" evidence="5">
    <location>
        <position position="119"/>
    </location>
</feature>
<evidence type="ECO:0000256" key="2">
    <source>
        <dbReference type="ARBA" id="ARBA00023002"/>
    </source>
</evidence>